<dbReference type="Gene3D" id="3.40.50.12230">
    <property type="match status" value="1"/>
</dbReference>
<dbReference type="InterPro" id="IPR036477">
    <property type="entry name" value="Formyl_transf_N_sf"/>
</dbReference>
<dbReference type="InterPro" id="IPR002376">
    <property type="entry name" value="Formyl_transf_N"/>
</dbReference>
<dbReference type="Pfam" id="PF00551">
    <property type="entry name" value="Formyl_trans_N"/>
    <property type="match status" value="1"/>
</dbReference>
<evidence type="ECO:0000313" key="2">
    <source>
        <dbReference type="EMBL" id="WMT03292.1"/>
    </source>
</evidence>
<evidence type="ECO:0000313" key="3">
    <source>
        <dbReference type="Proteomes" id="UP001229313"/>
    </source>
</evidence>
<dbReference type="Proteomes" id="UP001229313">
    <property type="component" value="Chromosome"/>
</dbReference>
<dbReference type="EMBL" id="CP133568">
    <property type="protein sequence ID" value="WMT03292.1"/>
    <property type="molecule type" value="Genomic_DNA"/>
</dbReference>
<reference evidence="2 3" key="1">
    <citation type="submission" date="2023-08" db="EMBL/GenBank/DDBJ databases">
        <title>The whole genome sequence of Lysobacter yananisis.</title>
        <authorList>
            <person name="Sun H."/>
        </authorList>
    </citation>
    <scope>NUCLEOTIDE SEQUENCE [LARGE SCALE GENOMIC DNA]</scope>
    <source>
        <strain evidence="2 3">SNNU513</strain>
    </source>
</reference>
<sequence length="221" mass="23323">MRLMIVGQKWLGAEALAALRAQGHDVASVAAPVGDRLHQAAVAAGVPVGDPGRALAAAWVPEGVDLIVAAHAHCFVTRAARKRARHGAIGYHPSLLPRHRGRDAVRWAIHMREAVTGGSVYWMTDRADAGPLAAQDWCHIVPGDDAASLWRRELGPMGVRLLARVVADVADGRLVRVPQVEALATWEPAFDRPALARASAHPGPGVCLAGTVVESADTWGG</sequence>
<name>A0ABY9P888_9GAMM</name>
<dbReference type="PANTHER" id="PTHR11138:SF5">
    <property type="entry name" value="METHIONYL-TRNA FORMYLTRANSFERASE, MITOCHONDRIAL"/>
    <property type="match status" value="1"/>
</dbReference>
<dbReference type="RefSeq" id="WP_309152068.1">
    <property type="nucleotide sequence ID" value="NZ_CP133568.1"/>
</dbReference>
<gene>
    <name evidence="2" type="ORF">RDV84_00105</name>
</gene>
<proteinExistence type="predicted"/>
<feature type="domain" description="Formyl transferase N-terminal" evidence="1">
    <location>
        <begin position="54"/>
        <end position="152"/>
    </location>
</feature>
<dbReference type="PANTHER" id="PTHR11138">
    <property type="entry name" value="METHIONYL-TRNA FORMYLTRANSFERASE"/>
    <property type="match status" value="1"/>
</dbReference>
<dbReference type="SUPFAM" id="SSF53328">
    <property type="entry name" value="Formyltransferase"/>
    <property type="match status" value="1"/>
</dbReference>
<organism evidence="2 3">
    <name type="scientific">Lysobacter yananisis</name>
    <dbReference type="NCBI Taxonomy" id="1003114"/>
    <lineage>
        <taxon>Bacteria</taxon>
        <taxon>Pseudomonadati</taxon>
        <taxon>Pseudomonadota</taxon>
        <taxon>Gammaproteobacteria</taxon>
        <taxon>Lysobacterales</taxon>
        <taxon>Lysobacteraceae</taxon>
        <taxon>Lysobacter</taxon>
    </lineage>
</organism>
<accession>A0ABY9P888</accession>
<keyword evidence="3" id="KW-1185">Reference proteome</keyword>
<protein>
    <submittedName>
        <fullName evidence="2">Formyltransferase family protein</fullName>
    </submittedName>
</protein>
<evidence type="ECO:0000259" key="1">
    <source>
        <dbReference type="Pfam" id="PF00551"/>
    </source>
</evidence>